<feature type="compositionally biased region" description="Low complexity" evidence="1">
    <location>
        <begin position="11"/>
        <end position="35"/>
    </location>
</feature>
<reference evidence="2 3" key="1">
    <citation type="journal article" date="2015" name="Plant Cell">
        <title>Oil accumulation by the oleaginous diatom Fistulifera solaris as revealed by the genome and transcriptome.</title>
        <authorList>
            <person name="Tanaka T."/>
            <person name="Maeda Y."/>
            <person name="Veluchamy A."/>
            <person name="Tanaka M."/>
            <person name="Abida H."/>
            <person name="Marechal E."/>
            <person name="Bowler C."/>
            <person name="Muto M."/>
            <person name="Sunaga Y."/>
            <person name="Tanaka M."/>
            <person name="Yoshino T."/>
            <person name="Taniguchi T."/>
            <person name="Fukuda Y."/>
            <person name="Nemoto M."/>
            <person name="Matsumoto M."/>
            <person name="Wong P.S."/>
            <person name="Aburatani S."/>
            <person name="Fujibuchi W."/>
        </authorList>
    </citation>
    <scope>NUCLEOTIDE SEQUENCE [LARGE SCALE GENOMIC DNA]</scope>
    <source>
        <strain evidence="2 3">JPCC DA0580</strain>
    </source>
</reference>
<dbReference type="EMBL" id="BDSP01000247">
    <property type="protein sequence ID" value="GAX26529.1"/>
    <property type="molecule type" value="Genomic_DNA"/>
</dbReference>
<dbReference type="OrthoDB" id="49544at2759"/>
<dbReference type="InParanoid" id="A0A1Z5KJR8"/>
<feature type="region of interest" description="Disordered" evidence="1">
    <location>
        <begin position="322"/>
        <end position="341"/>
    </location>
</feature>
<accession>A0A1Z5KJR8</accession>
<feature type="region of interest" description="Disordered" evidence="1">
    <location>
        <begin position="1"/>
        <end position="37"/>
    </location>
</feature>
<evidence type="ECO:0000313" key="2">
    <source>
        <dbReference type="EMBL" id="GAX26529.1"/>
    </source>
</evidence>
<evidence type="ECO:0000313" key="3">
    <source>
        <dbReference type="Proteomes" id="UP000198406"/>
    </source>
</evidence>
<dbReference type="AlphaFoldDB" id="A0A1Z5KJR8"/>
<evidence type="ECO:0000256" key="1">
    <source>
        <dbReference type="SAM" id="MobiDB-lite"/>
    </source>
</evidence>
<organism evidence="2 3">
    <name type="scientific">Fistulifera solaris</name>
    <name type="common">Oleaginous diatom</name>
    <dbReference type="NCBI Taxonomy" id="1519565"/>
    <lineage>
        <taxon>Eukaryota</taxon>
        <taxon>Sar</taxon>
        <taxon>Stramenopiles</taxon>
        <taxon>Ochrophyta</taxon>
        <taxon>Bacillariophyta</taxon>
        <taxon>Bacillariophyceae</taxon>
        <taxon>Bacillariophycidae</taxon>
        <taxon>Naviculales</taxon>
        <taxon>Naviculaceae</taxon>
        <taxon>Fistulifera</taxon>
    </lineage>
</organism>
<dbReference type="Proteomes" id="UP000198406">
    <property type="component" value="Unassembled WGS sequence"/>
</dbReference>
<name>A0A1Z5KJR8_FISSO</name>
<sequence length="341" mass="37073">MPSANNPFFQPAKITTPKSTTTTATSSPSTASPTKRPCIRVKRPKNYNDKSTITQTTEAVTQQNAFNSILDEADNLCQAAAEAQQLGRLQMASTYLLLLHARLVGLGKRFDKAYQNNSSLTTKDTTVARKASVSANPVKEQTTTLPKQLDFGPIQESVPKKSALHKDSSKPKADAPAKLITVTQEPEHQDTTSDVSQMLDSAPNSFMFSPSTSNDTYPKKQQEMMNATPKTAAARQLASMLPQNIELDSAMMEHLAKAAAELHAARSNRKRPRSDATPQLFASVQPSMPSDRVVDWELPGVDRAVRKPATAAMNTVPNANCNLKRLLQGDPLEKPNSSDGK</sequence>
<protein>
    <submittedName>
        <fullName evidence="2">Uncharacterized protein</fullName>
    </submittedName>
</protein>
<comment type="caution">
    <text evidence="2">The sequence shown here is derived from an EMBL/GenBank/DDBJ whole genome shotgun (WGS) entry which is preliminary data.</text>
</comment>
<gene>
    <name evidence="2" type="ORF">FisN_23Lh057</name>
</gene>
<keyword evidence="3" id="KW-1185">Reference proteome</keyword>
<proteinExistence type="predicted"/>